<dbReference type="InterPro" id="IPR022147">
    <property type="entry name" value="GSIII_N"/>
</dbReference>
<dbReference type="EMBL" id="BGZM01000002">
    <property type="protein sequence ID" value="GBR72283.1"/>
    <property type="molecule type" value="Genomic_DNA"/>
</dbReference>
<dbReference type="PROSITE" id="PS51986">
    <property type="entry name" value="GS_BETA_GRASP"/>
    <property type="match status" value="1"/>
</dbReference>
<dbReference type="InterPro" id="IPR008146">
    <property type="entry name" value="Gln_synth_cat_dom"/>
</dbReference>
<accession>A0A388T7I6</accession>
<sequence>MGCAEKPDITELFGSNVFNDKVMKEKLPKNTYKALKEVVAGKTELTLDVANVVAHAIKEWALAKGASHYTHWFQPLTNITAEKHDSFIDPAGDGSVIMEFSGKQLIKGEPDASSFPSGGLRATFEARGYTAWDCTSPVFLKTDAVGDVTLCIPTAFCSYTGHALDKKTPLLRSMNAVSKQAIRVLKVFGNTTASSVVSTVGPEQEYFLIDQEYYAKRLDLIMSGRTLFGAPSAKGQELEDQYFGSIKDRVAAFMKDLDIELWKMGVLAKTKHNEVAPCQFEIAPVFSTTNISADHNQLLMETAQKIALRHDMVCLLHEKPYAGINGSGKHNNWSLSTNDGVNLLNPGKTPEQNEQFLAFCAAVIKAVDTHADLLRASCATSGNDHRLGANEAPPGIISIFLGDTLDQVLHKIAKGEKFKSGGKEFLKLGADTLPALPLDNSDRNRTSPFAFTGDKFEFRMVGSAQSISGPNVTLNTITAEALDELATRLEKAKDLNSAVADYVKEVIEKHGKVIFNGNGYTDAWPKEAEKRGLPNVKNTVDALKAWLTPKAQKLYEKYGVLTKEELHSRYEIYVEQYVKHVNIEARCAIKMSRTLYIPAALTYAGKLAKQIKNLKKAEGSTKIQDGLLTKVSAYLEAISKKTDKLEAAIAKAKVVADATDQAVISRDVVFPAIASLREDVDALEIISPADIWPVPTYADMLFNL</sequence>
<dbReference type="PANTHER" id="PTHR42974:SF1">
    <property type="entry name" value="TYPE-3 GLUTAMINE SYNTHETASE"/>
    <property type="match status" value="1"/>
</dbReference>
<evidence type="ECO:0000313" key="5">
    <source>
        <dbReference type="EMBL" id="GBR72283.1"/>
    </source>
</evidence>
<proteinExistence type="inferred from homology"/>
<feature type="domain" description="GS catalytic" evidence="4">
    <location>
        <begin position="166"/>
        <end position="596"/>
    </location>
</feature>
<dbReference type="SMART" id="SM01230">
    <property type="entry name" value="Gln-synt_C"/>
    <property type="match status" value="1"/>
</dbReference>
<comment type="caution">
    <text evidence="5">The sequence shown here is derived from an EMBL/GenBank/DDBJ whole genome shotgun (WGS) entry which is preliminary data.</text>
</comment>
<evidence type="ECO:0000259" key="3">
    <source>
        <dbReference type="PROSITE" id="PS51986"/>
    </source>
</evidence>
<dbReference type="Pfam" id="PF12437">
    <property type="entry name" value="GSIII_N"/>
    <property type="match status" value="1"/>
</dbReference>
<dbReference type="Pfam" id="PF18318">
    <property type="entry name" value="Gln-synt_C-ter"/>
    <property type="match status" value="1"/>
</dbReference>
<keyword evidence="6" id="KW-1185">Reference proteome</keyword>
<dbReference type="Gene3D" id="1.20.120.1560">
    <property type="match status" value="1"/>
</dbReference>
<comment type="similarity">
    <text evidence="1 2">Belongs to the glutamine synthetase family.</text>
</comment>
<dbReference type="InterPro" id="IPR052725">
    <property type="entry name" value="GS_Type-3"/>
</dbReference>
<dbReference type="Proteomes" id="UP000276170">
    <property type="component" value="Unassembled WGS sequence"/>
</dbReference>
<dbReference type="InterPro" id="IPR014746">
    <property type="entry name" value="Gln_synth/guanido_kin_cat_dom"/>
</dbReference>
<organism evidence="5 6">
    <name type="scientific">Candidatus Termititenax spirochaetophilus</name>
    <dbReference type="NCBI Taxonomy" id="2218522"/>
    <lineage>
        <taxon>Bacteria</taxon>
        <taxon>Bacillati</taxon>
        <taxon>Candidatus Margulisiibacteriota</taxon>
        <taxon>Candidatus Termititenacia</taxon>
        <taxon>Candidatus Termititenacales</taxon>
        <taxon>Candidatus Termititenacaceae</taxon>
        <taxon>Candidatus Termititenax</taxon>
    </lineage>
</organism>
<dbReference type="AlphaFoldDB" id="A0A388T7I6"/>
<gene>
    <name evidence="5" type="primary">glnA</name>
    <name evidence="5" type="ORF">HP1_031</name>
</gene>
<evidence type="ECO:0000256" key="2">
    <source>
        <dbReference type="RuleBase" id="RU000384"/>
    </source>
</evidence>
<protein>
    <submittedName>
        <fullName evidence="5">Glutamine synthetase type III</fullName>
    </submittedName>
</protein>
<feature type="domain" description="GS beta-grasp" evidence="3">
    <location>
        <begin position="67"/>
        <end position="161"/>
    </location>
</feature>
<dbReference type="InterPro" id="IPR027303">
    <property type="entry name" value="Gln_synth_gly_rich_site"/>
</dbReference>
<dbReference type="InterPro" id="IPR040577">
    <property type="entry name" value="Gln-synt_C"/>
</dbReference>
<dbReference type="SUPFAM" id="SSF55931">
    <property type="entry name" value="Glutamine synthetase/guanido kinase"/>
    <property type="match status" value="1"/>
</dbReference>
<dbReference type="Pfam" id="PF00120">
    <property type="entry name" value="Gln-synt_C"/>
    <property type="match status" value="1"/>
</dbReference>
<dbReference type="GO" id="GO:0006542">
    <property type="term" value="P:glutamine biosynthetic process"/>
    <property type="evidence" value="ECO:0007669"/>
    <property type="project" value="InterPro"/>
</dbReference>
<dbReference type="GO" id="GO:0004356">
    <property type="term" value="F:glutamine synthetase activity"/>
    <property type="evidence" value="ECO:0007669"/>
    <property type="project" value="InterPro"/>
</dbReference>
<evidence type="ECO:0000256" key="1">
    <source>
        <dbReference type="PROSITE-ProRule" id="PRU01330"/>
    </source>
</evidence>
<name>A0A388T7I6_9BACT</name>
<dbReference type="PROSITE" id="PS00181">
    <property type="entry name" value="GLNA_ATP"/>
    <property type="match status" value="1"/>
</dbReference>
<evidence type="ECO:0000259" key="4">
    <source>
        <dbReference type="PROSITE" id="PS51987"/>
    </source>
</evidence>
<dbReference type="InterPro" id="IPR008147">
    <property type="entry name" value="Gln_synt_N"/>
</dbReference>
<dbReference type="Gene3D" id="3.30.590.10">
    <property type="entry name" value="Glutamine synthetase/guanido kinase, catalytic domain"/>
    <property type="match status" value="1"/>
</dbReference>
<dbReference type="PANTHER" id="PTHR42974">
    <property type="entry name" value="GLUTAMINE SYNTHETASE"/>
    <property type="match status" value="1"/>
</dbReference>
<reference evidence="5 6" key="1">
    <citation type="journal article" date="2019" name="ISME J.">
        <title>Genome analyses of uncultured TG2/ZB3 bacteria in 'Margulisbacteria' specifically attached to ectosymbiotic spirochetes of protists in the termite gut.</title>
        <authorList>
            <person name="Utami Y.D."/>
            <person name="Kuwahara H."/>
            <person name="Igai K."/>
            <person name="Murakami T."/>
            <person name="Sugaya K."/>
            <person name="Morikawa T."/>
            <person name="Nagura Y."/>
            <person name="Yuki M."/>
            <person name="Deevong P."/>
            <person name="Inoue T."/>
            <person name="Kihara K."/>
            <person name="Lo N."/>
            <person name="Yamada A."/>
            <person name="Ohkuma M."/>
            <person name="Hongoh Y."/>
        </authorList>
    </citation>
    <scope>NUCLEOTIDE SEQUENCE [LARGE SCALE GENOMIC DNA]</scope>
    <source>
        <strain evidence="5">HsPyr-01</strain>
    </source>
</reference>
<evidence type="ECO:0000313" key="6">
    <source>
        <dbReference type="Proteomes" id="UP000276170"/>
    </source>
</evidence>
<dbReference type="PROSITE" id="PS51987">
    <property type="entry name" value="GS_CATALYTIC"/>
    <property type="match status" value="1"/>
</dbReference>